<feature type="region of interest" description="Disordered" evidence="1">
    <location>
        <begin position="25"/>
        <end position="92"/>
    </location>
</feature>
<comment type="caution">
    <text evidence="3">The sequence shown here is derived from an EMBL/GenBank/DDBJ whole genome shotgun (WGS) entry which is preliminary data.</text>
</comment>
<evidence type="ECO:0000256" key="2">
    <source>
        <dbReference type="SAM" id="SignalP"/>
    </source>
</evidence>
<dbReference type="Proteomes" id="UP000050525">
    <property type="component" value="Unassembled WGS sequence"/>
</dbReference>
<evidence type="ECO:0000256" key="1">
    <source>
        <dbReference type="SAM" id="MobiDB-lite"/>
    </source>
</evidence>
<reference evidence="3 4" key="1">
    <citation type="journal article" date="2012" name="Genome Biol.">
        <title>Sequencing three crocodilian genomes to illuminate the evolution of archosaurs and amniotes.</title>
        <authorList>
            <person name="St John J.A."/>
            <person name="Braun E.L."/>
            <person name="Isberg S.R."/>
            <person name="Miles L.G."/>
            <person name="Chong A.Y."/>
            <person name="Gongora J."/>
            <person name="Dalzell P."/>
            <person name="Moran C."/>
            <person name="Bed'hom B."/>
            <person name="Abzhanov A."/>
            <person name="Burgess S.C."/>
            <person name="Cooksey A.M."/>
            <person name="Castoe T.A."/>
            <person name="Crawford N.G."/>
            <person name="Densmore L.D."/>
            <person name="Drew J.C."/>
            <person name="Edwards S.V."/>
            <person name="Faircloth B.C."/>
            <person name="Fujita M.K."/>
            <person name="Greenwold M.J."/>
            <person name="Hoffmann F.G."/>
            <person name="Howard J.M."/>
            <person name="Iguchi T."/>
            <person name="Janes D.E."/>
            <person name="Khan S.Y."/>
            <person name="Kohno S."/>
            <person name="de Koning A.J."/>
            <person name="Lance S.L."/>
            <person name="McCarthy F.M."/>
            <person name="McCormack J.E."/>
            <person name="Merchant M.E."/>
            <person name="Peterson D.G."/>
            <person name="Pollock D.D."/>
            <person name="Pourmand N."/>
            <person name="Raney B.J."/>
            <person name="Roessler K.A."/>
            <person name="Sanford J.R."/>
            <person name="Sawyer R.H."/>
            <person name="Schmidt C.J."/>
            <person name="Triplett E.W."/>
            <person name="Tuberville T.D."/>
            <person name="Venegas-Anaya M."/>
            <person name="Howard J.T."/>
            <person name="Jarvis E.D."/>
            <person name="Guillette L.J.Jr."/>
            <person name="Glenn T.C."/>
            <person name="Green R.E."/>
            <person name="Ray D.A."/>
        </authorList>
    </citation>
    <scope>NUCLEOTIDE SEQUENCE [LARGE SCALE GENOMIC DNA]</scope>
    <source>
        <strain evidence="3">KSC_2009_1</strain>
    </source>
</reference>
<dbReference type="AlphaFoldDB" id="A0A151M5T9"/>
<feature type="signal peptide" evidence="2">
    <location>
        <begin position="1"/>
        <end position="18"/>
    </location>
</feature>
<dbReference type="EMBL" id="AKHW03006526">
    <property type="protein sequence ID" value="KYO19879.1"/>
    <property type="molecule type" value="Genomic_DNA"/>
</dbReference>
<protein>
    <submittedName>
        <fullName evidence="3">Uncharacterized protein</fullName>
    </submittedName>
</protein>
<evidence type="ECO:0000313" key="3">
    <source>
        <dbReference type="EMBL" id="KYO19879.1"/>
    </source>
</evidence>
<sequence>MAAVPLLKWISLLLIIQALSPLGRLAMSSPLPDPDSSEEHNEPPKPEIPSSVDPSEADSSSPPMPGIPVAPWPPLPVDNIPEEPHTEPPQAD</sequence>
<organism evidence="3 4">
    <name type="scientific">Alligator mississippiensis</name>
    <name type="common">American alligator</name>
    <dbReference type="NCBI Taxonomy" id="8496"/>
    <lineage>
        <taxon>Eukaryota</taxon>
        <taxon>Metazoa</taxon>
        <taxon>Chordata</taxon>
        <taxon>Craniata</taxon>
        <taxon>Vertebrata</taxon>
        <taxon>Euteleostomi</taxon>
        <taxon>Archelosauria</taxon>
        <taxon>Archosauria</taxon>
        <taxon>Crocodylia</taxon>
        <taxon>Alligatoridae</taxon>
        <taxon>Alligatorinae</taxon>
        <taxon>Alligator</taxon>
    </lineage>
</organism>
<accession>A0A151M5T9</accession>
<name>A0A151M5T9_ALLMI</name>
<feature type="compositionally biased region" description="Low complexity" evidence="1">
    <location>
        <begin position="49"/>
        <end position="61"/>
    </location>
</feature>
<keyword evidence="2" id="KW-0732">Signal</keyword>
<keyword evidence="4" id="KW-1185">Reference proteome</keyword>
<feature type="chain" id="PRO_5007584773" evidence="2">
    <location>
        <begin position="19"/>
        <end position="92"/>
    </location>
</feature>
<feature type="compositionally biased region" description="Pro residues" evidence="1">
    <location>
        <begin position="62"/>
        <end position="76"/>
    </location>
</feature>
<gene>
    <name evidence="3" type="ORF">Y1Q_0006840</name>
</gene>
<evidence type="ECO:0000313" key="4">
    <source>
        <dbReference type="Proteomes" id="UP000050525"/>
    </source>
</evidence>
<proteinExistence type="predicted"/>